<reference evidence="1 2" key="1">
    <citation type="journal article" date="2009" name="Mikrobiologiia">
        <title>[Phenanthren biodegradation and interaction of Pseudomonas putida BS3701 and Burkholderia sp.BS3702 in plant rhizosphere].</title>
        <authorList>
            <person name="Ovchinnikova A.A."/>
            <person name="Vetrova A.A."/>
            <person name="Filonov A.E."/>
            <person name="Boronin A.M."/>
        </authorList>
    </citation>
    <scope>NUCLEOTIDE SEQUENCE [LARGE SCALE GENOMIC DNA]</scope>
    <source>
        <strain evidence="1 2">BS3701</strain>
    </source>
</reference>
<proteinExistence type="predicted"/>
<accession>A0A7D5VVN7</accession>
<dbReference type="AlphaFoldDB" id="A0A7D5VVN7"/>
<organism evidence="1 2">
    <name type="scientific">Pseudomonas putida</name>
    <name type="common">Arthrobacter siderocapsulatus</name>
    <dbReference type="NCBI Taxonomy" id="303"/>
    <lineage>
        <taxon>Bacteria</taxon>
        <taxon>Pseudomonadati</taxon>
        <taxon>Pseudomonadota</taxon>
        <taxon>Gammaproteobacteria</taxon>
        <taxon>Pseudomonadales</taxon>
        <taxon>Pseudomonadaceae</taxon>
        <taxon>Pseudomonas</taxon>
    </lineage>
</organism>
<dbReference type="Proteomes" id="UP000510934">
    <property type="component" value="Chromosome"/>
</dbReference>
<gene>
    <name evidence="1" type="ORF">H0H12_20265</name>
</gene>
<evidence type="ECO:0008006" key="3">
    <source>
        <dbReference type="Google" id="ProtNLM"/>
    </source>
</evidence>
<dbReference type="RefSeq" id="WP_003251412.1">
    <property type="nucleotide sequence ID" value="NZ_CP043576.1"/>
</dbReference>
<dbReference type="PANTHER" id="PTHR34301">
    <property type="entry name" value="DNA-BINDING PROTEIN-RELATED"/>
    <property type="match status" value="1"/>
</dbReference>
<name>A0A7D5VVN7_PSEPU</name>
<sequence length="391" mass="43077">MSPVRPLLRRHQLATALAQDLAGESLVDYSSGMFLAAPRRTGKSTFLNNDFIPECVQRGWLPVYVDLWSDRDAAPAQLISGAIGTALARFEGALARTAKKAGVDKINLLRTLSWDFTRPQLPAGTTLAQALAVLHQVSGQLVVLIIDEAQHALNSEDGLNAMFALKAARDHLNRGDRPDGLRLVFTGSSRDKLANLVLKSKQPFFGASITPFPLLGREYVEFITALWNRRLADSNQFKVEDLAYAFELVGRRPEMLNKLLAEVSVGLGEAGNLGELLRNGALNHQAGVWSDYESAWNELTPLQQAVLEVMAERTLGRQPFSPFTEQTLVEVSRKLEQAQAVANVNTANVQKALDALRDKELVWKANRGEYALEDTAMAEWLARDQAVAGHR</sequence>
<dbReference type="SUPFAM" id="SSF52540">
    <property type="entry name" value="P-loop containing nucleoside triphosphate hydrolases"/>
    <property type="match status" value="1"/>
</dbReference>
<dbReference type="InterPro" id="IPR027417">
    <property type="entry name" value="P-loop_NTPase"/>
</dbReference>
<dbReference type="PANTHER" id="PTHR34301:SF8">
    <property type="entry name" value="ATPASE DOMAIN-CONTAINING PROTEIN"/>
    <property type="match status" value="1"/>
</dbReference>
<protein>
    <recommendedName>
        <fullName evidence="3">ATP-binding protein</fullName>
    </recommendedName>
</protein>
<dbReference type="Gene3D" id="3.40.50.300">
    <property type="entry name" value="P-loop containing nucleotide triphosphate hydrolases"/>
    <property type="match status" value="1"/>
</dbReference>
<evidence type="ECO:0000313" key="2">
    <source>
        <dbReference type="Proteomes" id="UP000510934"/>
    </source>
</evidence>
<evidence type="ECO:0000313" key="1">
    <source>
        <dbReference type="EMBL" id="QLJ12769.1"/>
    </source>
</evidence>
<dbReference type="EMBL" id="CP059052">
    <property type="protein sequence ID" value="QLJ12769.1"/>
    <property type="molecule type" value="Genomic_DNA"/>
</dbReference>